<evidence type="ECO:0000313" key="2">
    <source>
        <dbReference type="Proteomes" id="UP001055879"/>
    </source>
</evidence>
<protein>
    <submittedName>
        <fullName evidence="1">Uncharacterized protein</fullName>
    </submittedName>
</protein>
<dbReference type="Proteomes" id="UP001055879">
    <property type="component" value="Linkage Group LG06"/>
</dbReference>
<dbReference type="EMBL" id="CM042052">
    <property type="protein sequence ID" value="KAI3719202.1"/>
    <property type="molecule type" value="Genomic_DNA"/>
</dbReference>
<accession>A0ACB9BAY7</accession>
<organism evidence="1 2">
    <name type="scientific">Arctium lappa</name>
    <name type="common">Greater burdock</name>
    <name type="synonym">Lappa major</name>
    <dbReference type="NCBI Taxonomy" id="4217"/>
    <lineage>
        <taxon>Eukaryota</taxon>
        <taxon>Viridiplantae</taxon>
        <taxon>Streptophyta</taxon>
        <taxon>Embryophyta</taxon>
        <taxon>Tracheophyta</taxon>
        <taxon>Spermatophyta</taxon>
        <taxon>Magnoliopsida</taxon>
        <taxon>eudicotyledons</taxon>
        <taxon>Gunneridae</taxon>
        <taxon>Pentapetalae</taxon>
        <taxon>asterids</taxon>
        <taxon>campanulids</taxon>
        <taxon>Asterales</taxon>
        <taxon>Asteraceae</taxon>
        <taxon>Carduoideae</taxon>
        <taxon>Cardueae</taxon>
        <taxon>Arctiinae</taxon>
        <taxon>Arctium</taxon>
    </lineage>
</organism>
<reference evidence="2" key="1">
    <citation type="journal article" date="2022" name="Mol. Ecol. Resour.">
        <title>The genomes of chicory, endive, great burdock and yacon provide insights into Asteraceae palaeo-polyploidization history and plant inulin production.</title>
        <authorList>
            <person name="Fan W."/>
            <person name="Wang S."/>
            <person name="Wang H."/>
            <person name="Wang A."/>
            <person name="Jiang F."/>
            <person name="Liu H."/>
            <person name="Zhao H."/>
            <person name="Xu D."/>
            <person name="Zhang Y."/>
        </authorList>
    </citation>
    <scope>NUCLEOTIDE SEQUENCE [LARGE SCALE GENOMIC DNA]</scope>
    <source>
        <strain evidence="2">cv. Niubang</strain>
    </source>
</reference>
<keyword evidence="2" id="KW-1185">Reference proteome</keyword>
<proteinExistence type="predicted"/>
<sequence length="131" mass="14871">MLWFTFGTQNLERKVTPKVLGSHWTDNSLFLALLMGLLSRYSEMFAFGSQDGKTKVWRTSNGQCLLRLENAHFQAITSVALSPDGSQLLSTSYDGTASCYLFLFKKDFSYPLCCTSVAFHHKLHGIEMFQR</sequence>
<gene>
    <name evidence="1" type="ORF">L6452_20097</name>
</gene>
<comment type="caution">
    <text evidence="1">The sequence shown here is derived from an EMBL/GenBank/DDBJ whole genome shotgun (WGS) entry which is preliminary data.</text>
</comment>
<reference evidence="1 2" key="2">
    <citation type="journal article" date="2022" name="Mol. Ecol. Resour.">
        <title>The genomes of chicory, endive, great burdock and yacon provide insights into Asteraceae paleo-polyploidization history and plant inulin production.</title>
        <authorList>
            <person name="Fan W."/>
            <person name="Wang S."/>
            <person name="Wang H."/>
            <person name="Wang A."/>
            <person name="Jiang F."/>
            <person name="Liu H."/>
            <person name="Zhao H."/>
            <person name="Xu D."/>
            <person name="Zhang Y."/>
        </authorList>
    </citation>
    <scope>NUCLEOTIDE SEQUENCE [LARGE SCALE GENOMIC DNA]</scope>
    <source>
        <strain evidence="2">cv. Niubang</strain>
    </source>
</reference>
<name>A0ACB9BAY7_ARCLA</name>
<evidence type="ECO:0000313" key="1">
    <source>
        <dbReference type="EMBL" id="KAI3719202.1"/>
    </source>
</evidence>